<proteinExistence type="predicted"/>
<evidence type="ECO:0008006" key="3">
    <source>
        <dbReference type="Google" id="ProtNLM"/>
    </source>
</evidence>
<dbReference type="AlphaFoldDB" id="G0IZ75"/>
<name>G0IZ75_CYCMS</name>
<dbReference type="Proteomes" id="UP000001635">
    <property type="component" value="Chromosome"/>
</dbReference>
<accession>G0IZ75</accession>
<protein>
    <recommendedName>
        <fullName evidence="3">DDE transposase family protein</fullName>
    </recommendedName>
</protein>
<sequence>MAQKTTIAQKKEHAKLLYTVEGVTVQKELAERTGVSAQSINKWVNSENWESLRTSIMLTKEAELRRLYRRFTFLNDTIEKKETEELKPVSNSEADALVKISAAIKNLETDVSAAEAIEVLKNFINSVKAHNLDLARSITNEADYYIKSLIK</sequence>
<dbReference type="Pfam" id="PF07037">
    <property type="entry name" value="YfeC-like"/>
    <property type="match status" value="1"/>
</dbReference>
<organism evidence="1 2">
    <name type="scientific">Cyclobacterium marinum (strain ATCC 25205 / DSM 745 / LMG 13164 / NCIMB 1802)</name>
    <name type="common">Flectobacillus marinus</name>
    <dbReference type="NCBI Taxonomy" id="880070"/>
    <lineage>
        <taxon>Bacteria</taxon>
        <taxon>Pseudomonadati</taxon>
        <taxon>Bacteroidota</taxon>
        <taxon>Cytophagia</taxon>
        <taxon>Cytophagales</taxon>
        <taxon>Cyclobacteriaceae</taxon>
        <taxon>Cyclobacterium</taxon>
    </lineage>
</organism>
<dbReference type="RefSeq" id="WP_014018153.1">
    <property type="nucleotide sequence ID" value="NC_015914.1"/>
</dbReference>
<gene>
    <name evidence="1" type="ordered locus">Cycma_0069</name>
</gene>
<keyword evidence="2" id="KW-1185">Reference proteome</keyword>
<dbReference type="InterPro" id="IPR010749">
    <property type="entry name" value="YfeC-like"/>
</dbReference>
<dbReference type="eggNOG" id="COG5484">
    <property type="taxonomic scope" value="Bacteria"/>
</dbReference>
<evidence type="ECO:0000313" key="1">
    <source>
        <dbReference type="EMBL" id="AEL23854.1"/>
    </source>
</evidence>
<dbReference type="OrthoDB" id="961372at2"/>
<dbReference type="STRING" id="880070.Cycma_0069"/>
<reference evidence="2" key="1">
    <citation type="submission" date="2011-07" db="EMBL/GenBank/DDBJ databases">
        <title>The complete genome of Cyclobacterium marinum DSM 745.</title>
        <authorList>
            <person name="Lucas S."/>
            <person name="Han J."/>
            <person name="Lapidus A."/>
            <person name="Bruce D."/>
            <person name="Goodwin L."/>
            <person name="Pitluck S."/>
            <person name="Peters L."/>
            <person name="Kyrpides N."/>
            <person name="Mavromatis K."/>
            <person name="Ivanova N."/>
            <person name="Ovchinnikova G."/>
            <person name="Chertkov O."/>
            <person name="Detter J.C."/>
            <person name="Tapia R."/>
            <person name="Han C."/>
            <person name="Land M."/>
            <person name="Hauser L."/>
            <person name="Markowitz V."/>
            <person name="Cheng J.-F."/>
            <person name="Hugenholtz P."/>
            <person name="Woyke T."/>
            <person name="Wu D."/>
            <person name="Tindall B."/>
            <person name="Schuetze A."/>
            <person name="Brambilla E."/>
            <person name="Klenk H.-P."/>
            <person name="Eisen J.A."/>
        </authorList>
    </citation>
    <scope>NUCLEOTIDE SEQUENCE [LARGE SCALE GENOMIC DNA]</scope>
    <source>
        <strain evidence="2">ATCC 25205 / DSM 745 / LMG 13164 / NCIMB 1802</strain>
    </source>
</reference>
<dbReference type="KEGG" id="cmr:Cycma_0069"/>
<dbReference type="HOGENOM" id="CLU_119051_1_0_10"/>
<evidence type="ECO:0000313" key="2">
    <source>
        <dbReference type="Proteomes" id="UP000001635"/>
    </source>
</evidence>
<dbReference type="EMBL" id="CP002955">
    <property type="protein sequence ID" value="AEL23854.1"/>
    <property type="molecule type" value="Genomic_DNA"/>
</dbReference>